<dbReference type="PANTHER" id="PTHR47952:SF3">
    <property type="entry name" value="CYTOCHROME P450 71B3-LIKE"/>
    <property type="match status" value="1"/>
</dbReference>
<comment type="caution">
    <text evidence="2">The sequence shown here is derived from an EMBL/GenBank/DDBJ whole genome shotgun (WGS) entry which is preliminary data.</text>
</comment>
<dbReference type="Pfam" id="PF00067">
    <property type="entry name" value="p450"/>
    <property type="match status" value="1"/>
</dbReference>
<evidence type="ECO:0000313" key="3">
    <source>
        <dbReference type="Proteomes" id="UP000436088"/>
    </source>
</evidence>
<proteinExistence type="predicted"/>
<dbReference type="InterPro" id="IPR002401">
    <property type="entry name" value="Cyt_P450_E_grp-I"/>
</dbReference>
<dbReference type="GO" id="GO:0004497">
    <property type="term" value="F:monooxygenase activity"/>
    <property type="evidence" value="ECO:0007669"/>
    <property type="project" value="InterPro"/>
</dbReference>
<gene>
    <name evidence="2" type="ORF">F3Y22_tig00110472pilonHSYRG00525</name>
</gene>
<organism evidence="2 3">
    <name type="scientific">Hibiscus syriacus</name>
    <name type="common">Rose of Sharon</name>
    <dbReference type="NCBI Taxonomy" id="106335"/>
    <lineage>
        <taxon>Eukaryota</taxon>
        <taxon>Viridiplantae</taxon>
        <taxon>Streptophyta</taxon>
        <taxon>Embryophyta</taxon>
        <taxon>Tracheophyta</taxon>
        <taxon>Spermatophyta</taxon>
        <taxon>Magnoliopsida</taxon>
        <taxon>eudicotyledons</taxon>
        <taxon>Gunneridae</taxon>
        <taxon>Pentapetalae</taxon>
        <taxon>rosids</taxon>
        <taxon>malvids</taxon>
        <taxon>Malvales</taxon>
        <taxon>Malvaceae</taxon>
        <taxon>Malvoideae</taxon>
        <taxon>Hibiscus</taxon>
    </lineage>
</organism>
<dbReference type="PRINTS" id="PR00385">
    <property type="entry name" value="P450"/>
</dbReference>
<sequence length="189" mass="21748">MSFLMKNPKCLKRTQVEVRSLIGKKGFLKEYDVQNLTYLKAVIKETFRLQPIAPLLLPRETLQKCKIGGNEVPAKSFVYVNAWEIGRDPQAWENPEEFCPERFIGSRIDYKGQHFELIPFDAGRRICPGMHIGATTVELALANLLYKFNWEMPSGINEKDRDFDVLSGLTTHKKNDLTLVARKVDDYLL</sequence>
<dbReference type="AlphaFoldDB" id="A0A6A3AFS5"/>
<comment type="cofactor">
    <cofactor evidence="1">
        <name>heme</name>
        <dbReference type="ChEBI" id="CHEBI:30413"/>
    </cofactor>
</comment>
<reference evidence="2" key="1">
    <citation type="submission" date="2019-09" db="EMBL/GenBank/DDBJ databases">
        <title>Draft genome information of white flower Hibiscus syriacus.</title>
        <authorList>
            <person name="Kim Y.-M."/>
        </authorList>
    </citation>
    <scope>NUCLEOTIDE SEQUENCE [LARGE SCALE GENOMIC DNA]</scope>
    <source>
        <strain evidence="2">YM2019G1</strain>
    </source>
</reference>
<dbReference type="SUPFAM" id="SSF48264">
    <property type="entry name" value="Cytochrome P450"/>
    <property type="match status" value="1"/>
</dbReference>
<accession>A0A6A3AFS5</accession>
<dbReference type="InterPro" id="IPR036396">
    <property type="entry name" value="Cyt_P450_sf"/>
</dbReference>
<name>A0A6A3AFS5_HIBSY</name>
<feature type="binding site" description="axial binding residue" evidence="1">
    <location>
        <position position="127"/>
    </location>
    <ligand>
        <name>heme</name>
        <dbReference type="ChEBI" id="CHEBI:30413"/>
    </ligand>
    <ligandPart>
        <name>Fe</name>
        <dbReference type="ChEBI" id="CHEBI:18248"/>
    </ligandPart>
</feature>
<dbReference type="GO" id="GO:0020037">
    <property type="term" value="F:heme binding"/>
    <property type="evidence" value="ECO:0007669"/>
    <property type="project" value="InterPro"/>
</dbReference>
<keyword evidence="1" id="KW-0408">Iron</keyword>
<dbReference type="GO" id="GO:0005506">
    <property type="term" value="F:iron ion binding"/>
    <property type="evidence" value="ECO:0007669"/>
    <property type="project" value="InterPro"/>
</dbReference>
<keyword evidence="1" id="KW-0479">Metal-binding</keyword>
<dbReference type="Gene3D" id="1.10.630.10">
    <property type="entry name" value="Cytochrome P450"/>
    <property type="match status" value="1"/>
</dbReference>
<evidence type="ECO:0000313" key="2">
    <source>
        <dbReference type="EMBL" id="KAE8703411.1"/>
    </source>
</evidence>
<protein>
    <submittedName>
        <fullName evidence="2">Cytochrome P450 83B1</fullName>
    </submittedName>
</protein>
<dbReference type="Proteomes" id="UP000436088">
    <property type="component" value="Unassembled WGS sequence"/>
</dbReference>
<evidence type="ECO:0000256" key="1">
    <source>
        <dbReference type="PIRSR" id="PIRSR602401-1"/>
    </source>
</evidence>
<keyword evidence="1" id="KW-0349">Heme</keyword>
<keyword evidence="3" id="KW-1185">Reference proteome</keyword>
<dbReference type="PRINTS" id="PR00463">
    <property type="entry name" value="EP450I"/>
</dbReference>
<dbReference type="GO" id="GO:0016705">
    <property type="term" value="F:oxidoreductase activity, acting on paired donors, with incorporation or reduction of molecular oxygen"/>
    <property type="evidence" value="ECO:0007669"/>
    <property type="project" value="InterPro"/>
</dbReference>
<dbReference type="EMBL" id="VEPZ02001001">
    <property type="protein sequence ID" value="KAE8703411.1"/>
    <property type="molecule type" value="Genomic_DNA"/>
</dbReference>
<dbReference type="InterPro" id="IPR001128">
    <property type="entry name" value="Cyt_P450"/>
</dbReference>
<dbReference type="PANTHER" id="PTHR47952">
    <property type="entry name" value="TRYPTAMINE 5-HYDROXYLASE"/>
    <property type="match status" value="1"/>
</dbReference>